<evidence type="ECO:0000256" key="10">
    <source>
        <dbReference type="HAMAP-Rule" id="MF_01820"/>
    </source>
</evidence>
<keyword evidence="6 10" id="KW-0378">Hydrolase</keyword>
<dbReference type="SUPFAM" id="SSF52540">
    <property type="entry name" value="P-loop containing nucleoside triphosphate hydrolases"/>
    <property type="match status" value="1"/>
</dbReference>
<organism evidence="13 14">
    <name type="scientific">Runella slithyformis (strain ATCC 29530 / DSM 19594 / LMG 11500 / NCIMB 11436 / LSU 4)</name>
    <dbReference type="NCBI Taxonomy" id="761193"/>
    <lineage>
        <taxon>Bacteria</taxon>
        <taxon>Pseudomonadati</taxon>
        <taxon>Bacteroidota</taxon>
        <taxon>Cytophagia</taxon>
        <taxon>Cytophagales</taxon>
        <taxon>Spirosomataceae</taxon>
        <taxon>Runella</taxon>
    </lineage>
</organism>
<dbReference type="InterPro" id="IPR027417">
    <property type="entry name" value="P-loop_NTPase"/>
</dbReference>
<dbReference type="SUPFAM" id="SSF50249">
    <property type="entry name" value="Nucleic acid-binding proteins"/>
    <property type="match status" value="1"/>
</dbReference>
<comment type="function">
    <text evidence="10">One of several proteins that assist in the late maturation steps of the functional core of the 30S ribosomal subunit. Helps release RbfA from mature subunits. May play a role in the assembly of ribosomal proteins into the subunit. Circularly permuted GTPase that catalyzes slow GTP hydrolysis, GTPase activity is stimulated by the 30S ribosomal subunit.</text>
</comment>
<dbReference type="NCBIfam" id="TIGR00157">
    <property type="entry name" value="ribosome small subunit-dependent GTPase A"/>
    <property type="match status" value="1"/>
</dbReference>
<keyword evidence="5 10" id="KW-0547">Nucleotide-binding</keyword>
<evidence type="ECO:0000256" key="3">
    <source>
        <dbReference type="ARBA" id="ARBA00022723"/>
    </source>
</evidence>
<keyword evidence="9 10" id="KW-0342">GTP-binding</keyword>
<feature type="binding site" evidence="10">
    <location>
        <position position="310"/>
    </location>
    <ligand>
        <name>Zn(2+)</name>
        <dbReference type="ChEBI" id="CHEBI:29105"/>
    </ligand>
</feature>
<evidence type="ECO:0000256" key="9">
    <source>
        <dbReference type="ARBA" id="ARBA00023134"/>
    </source>
</evidence>
<sequence length="340" mass="37935">MKKSGKIKAPPIRFQTKSAAVIAQRAEETNAQSLHGLVIRSTGSWYDVRDAEGEIWQCRLRGKFKFHDLKVTNPVAVGDSVYWEIEDETAQKGVINDIVPRRNYIARKSVHKSAHAHLLAANVDQAIIVATLTFPRTSMGFIDRLLVVAESFRIPGVVIFNKQDLFDRETKAYQQELVDLYNRLGYTCFTTSSVTGEGVDTFQALLQGKVSVLSGHSGVGKSTLVNTIAPDLQLRTNEVSTFANKGVHTTTFAEMFELAPDTFIIDSPGIKELGLSEMEKEEIGHYFPEIRDLMGQCRFHNCLHIDEPKCAVKDAVETGSIAMSRFESYLSMVSGEDNRR</sequence>
<protein>
    <recommendedName>
        <fullName evidence="10">Small ribosomal subunit biogenesis GTPase RsgA</fullName>
        <ecNumber evidence="10">3.6.1.-</ecNumber>
    </recommendedName>
</protein>
<dbReference type="InterPro" id="IPR004881">
    <property type="entry name" value="Ribosome_biogen_GTPase_RsgA"/>
</dbReference>
<dbReference type="Gene3D" id="3.40.50.300">
    <property type="entry name" value="P-loop containing nucleotide triphosphate hydrolases"/>
    <property type="match status" value="1"/>
</dbReference>
<dbReference type="HAMAP" id="MF_01820">
    <property type="entry name" value="GTPase_RsgA"/>
    <property type="match status" value="1"/>
</dbReference>
<keyword evidence="8 10" id="KW-0694">RNA-binding</keyword>
<dbReference type="InterPro" id="IPR012340">
    <property type="entry name" value="NA-bd_OB-fold"/>
</dbReference>
<keyword evidence="14" id="KW-1185">Reference proteome</keyword>
<dbReference type="PROSITE" id="PS51721">
    <property type="entry name" value="G_CP"/>
    <property type="match status" value="1"/>
</dbReference>
<comment type="similarity">
    <text evidence="10">Belongs to the TRAFAC class YlqF/YawG GTPase family. RsgA subfamily.</text>
</comment>
<dbReference type="PANTHER" id="PTHR32120">
    <property type="entry name" value="SMALL RIBOSOMAL SUBUNIT BIOGENESIS GTPASE RSGA"/>
    <property type="match status" value="1"/>
</dbReference>
<accession>A0A7U4E726</accession>
<feature type="binding site" evidence="10">
    <location>
        <begin position="161"/>
        <end position="164"/>
    </location>
    <ligand>
        <name>GTP</name>
        <dbReference type="ChEBI" id="CHEBI:37565"/>
    </ligand>
</feature>
<dbReference type="GO" id="GO:0003924">
    <property type="term" value="F:GTPase activity"/>
    <property type="evidence" value="ECO:0007669"/>
    <property type="project" value="UniProtKB-UniRule"/>
</dbReference>
<evidence type="ECO:0000259" key="11">
    <source>
        <dbReference type="PROSITE" id="PS50936"/>
    </source>
</evidence>
<evidence type="ECO:0000313" key="13">
    <source>
        <dbReference type="EMBL" id="AEI49929.1"/>
    </source>
</evidence>
<dbReference type="InterPro" id="IPR030378">
    <property type="entry name" value="G_CP_dom"/>
</dbReference>
<dbReference type="InterPro" id="IPR010914">
    <property type="entry name" value="RsgA_GTPase_dom"/>
</dbReference>
<dbReference type="GO" id="GO:0042274">
    <property type="term" value="P:ribosomal small subunit biogenesis"/>
    <property type="evidence" value="ECO:0007669"/>
    <property type="project" value="UniProtKB-UniRule"/>
</dbReference>
<dbReference type="GO" id="GO:0005737">
    <property type="term" value="C:cytoplasm"/>
    <property type="evidence" value="ECO:0007669"/>
    <property type="project" value="UniProtKB-SubCell"/>
</dbReference>
<keyword evidence="1 10" id="KW-0963">Cytoplasm</keyword>
<evidence type="ECO:0000256" key="4">
    <source>
        <dbReference type="ARBA" id="ARBA00022730"/>
    </source>
</evidence>
<feature type="binding site" evidence="10">
    <location>
        <position position="302"/>
    </location>
    <ligand>
        <name>Zn(2+)</name>
        <dbReference type="ChEBI" id="CHEBI:29105"/>
    </ligand>
</feature>
<comment type="cofactor">
    <cofactor evidence="10">
        <name>Zn(2+)</name>
        <dbReference type="ChEBI" id="CHEBI:29105"/>
    </cofactor>
    <text evidence="10">Binds 1 zinc ion per subunit.</text>
</comment>
<feature type="binding site" evidence="10">
    <location>
        <begin position="215"/>
        <end position="223"/>
    </location>
    <ligand>
        <name>GTP</name>
        <dbReference type="ChEBI" id="CHEBI:37565"/>
    </ligand>
</feature>
<dbReference type="Proteomes" id="UP000000493">
    <property type="component" value="Chromosome"/>
</dbReference>
<keyword evidence="3 10" id="KW-0479">Metal-binding</keyword>
<dbReference type="CDD" id="cd04466">
    <property type="entry name" value="S1_YloQ_GTPase"/>
    <property type="match status" value="1"/>
</dbReference>
<keyword evidence="2 10" id="KW-0690">Ribosome biogenesis</keyword>
<dbReference type="InterPro" id="IPR031944">
    <property type="entry name" value="RsgA_N"/>
</dbReference>
<evidence type="ECO:0000256" key="7">
    <source>
        <dbReference type="ARBA" id="ARBA00022833"/>
    </source>
</evidence>
<dbReference type="Pfam" id="PF03193">
    <property type="entry name" value="RsgA_GTPase"/>
    <property type="match status" value="1"/>
</dbReference>
<evidence type="ECO:0000256" key="8">
    <source>
        <dbReference type="ARBA" id="ARBA00022884"/>
    </source>
</evidence>
<gene>
    <name evidence="10" type="primary">rsgA</name>
    <name evidence="13" type="ordered locus">Runsl_3568</name>
</gene>
<dbReference type="EC" id="3.6.1.-" evidence="10"/>
<dbReference type="GO" id="GO:0019843">
    <property type="term" value="F:rRNA binding"/>
    <property type="evidence" value="ECO:0007669"/>
    <property type="project" value="UniProtKB-KW"/>
</dbReference>
<evidence type="ECO:0000313" key="14">
    <source>
        <dbReference type="Proteomes" id="UP000000493"/>
    </source>
</evidence>
<keyword evidence="4 10" id="KW-0699">rRNA-binding</keyword>
<dbReference type="Pfam" id="PF16745">
    <property type="entry name" value="RsgA_N"/>
    <property type="match status" value="1"/>
</dbReference>
<reference evidence="14" key="1">
    <citation type="submission" date="2011-06" db="EMBL/GenBank/DDBJ databases">
        <title>The complete genome of chromosome of Runella slithyformis DSM 19594.</title>
        <authorList>
            <consortium name="US DOE Joint Genome Institute (JGI-PGF)"/>
            <person name="Lucas S."/>
            <person name="Han J."/>
            <person name="Lapidus A."/>
            <person name="Bruce D."/>
            <person name="Goodwin L."/>
            <person name="Pitluck S."/>
            <person name="Peters L."/>
            <person name="Kyrpides N."/>
            <person name="Mavromatis K."/>
            <person name="Ivanova N."/>
            <person name="Ovchinnikova G."/>
            <person name="Zhang X."/>
            <person name="Misra M."/>
            <person name="Detter J.C."/>
            <person name="Tapia R."/>
            <person name="Han C."/>
            <person name="Land M."/>
            <person name="Hauser L."/>
            <person name="Markowitz V."/>
            <person name="Cheng J.-F."/>
            <person name="Hugenholtz P."/>
            <person name="Woyke T."/>
            <person name="Wu D."/>
            <person name="Tindall B."/>
            <person name="Faehrich R."/>
            <person name="Brambilla E."/>
            <person name="Klenk H.-P."/>
            <person name="Eisen J.A."/>
        </authorList>
    </citation>
    <scope>NUCLEOTIDE SEQUENCE [LARGE SCALE GENOMIC DNA]</scope>
    <source>
        <strain evidence="14">ATCC 29530 / DSM 19594 / LMG 11500 / NCIMB 11436 / LSU 4</strain>
    </source>
</reference>
<dbReference type="PANTHER" id="PTHR32120:SF11">
    <property type="entry name" value="SMALL RIBOSOMAL SUBUNIT BIOGENESIS GTPASE RSGA 1, MITOCHONDRIAL-RELATED"/>
    <property type="match status" value="1"/>
</dbReference>
<dbReference type="EMBL" id="CP002859">
    <property type="protein sequence ID" value="AEI49929.1"/>
    <property type="molecule type" value="Genomic_DNA"/>
</dbReference>
<evidence type="ECO:0000256" key="1">
    <source>
        <dbReference type="ARBA" id="ARBA00022490"/>
    </source>
</evidence>
<evidence type="ECO:0000259" key="12">
    <source>
        <dbReference type="PROSITE" id="PS51721"/>
    </source>
</evidence>
<feature type="domain" description="EngC GTPase" evidence="11">
    <location>
        <begin position="121"/>
        <end position="271"/>
    </location>
</feature>
<feature type="domain" description="CP-type G" evidence="12">
    <location>
        <begin position="111"/>
        <end position="273"/>
    </location>
</feature>
<keyword evidence="7 10" id="KW-0862">Zinc</keyword>
<reference evidence="13 14" key="2">
    <citation type="journal article" date="2012" name="Stand. Genomic Sci.">
        <title>Complete genome sequence of the aquatic bacterium Runella slithyformis type strain (LSU 4(T)).</title>
        <authorList>
            <person name="Copeland A."/>
            <person name="Zhang X."/>
            <person name="Misra M."/>
            <person name="Lapidus A."/>
            <person name="Nolan M."/>
            <person name="Lucas S."/>
            <person name="Deshpande S."/>
            <person name="Cheng J.F."/>
            <person name="Tapia R."/>
            <person name="Goodwin L.A."/>
            <person name="Pitluck S."/>
            <person name="Liolios K."/>
            <person name="Pagani I."/>
            <person name="Ivanova N."/>
            <person name="Mikhailova N."/>
            <person name="Pati A."/>
            <person name="Chen A."/>
            <person name="Palaniappan K."/>
            <person name="Land M."/>
            <person name="Hauser L."/>
            <person name="Pan C."/>
            <person name="Jeffries C.D."/>
            <person name="Detter J.C."/>
            <person name="Brambilla E.M."/>
            <person name="Rohde M."/>
            <person name="Djao O.D."/>
            <person name="Goker M."/>
            <person name="Sikorski J."/>
            <person name="Tindall B.J."/>
            <person name="Woyke T."/>
            <person name="Bristow J."/>
            <person name="Eisen J.A."/>
            <person name="Markowitz V."/>
            <person name="Hugenholtz P."/>
            <person name="Kyrpides N.C."/>
            <person name="Klenk H.P."/>
            <person name="Mavromatis K."/>
        </authorList>
    </citation>
    <scope>NUCLEOTIDE SEQUENCE [LARGE SCALE GENOMIC DNA]</scope>
    <source>
        <strain evidence="14">ATCC 29530 / DSM 19594 / LMG 11500 / NCIMB 11436 / LSU 4</strain>
    </source>
</reference>
<dbReference type="Gene3D" id="1.10.40.50">
    <property type="entry name" value="Probable gtpase engc, domain 3"/>
    <property type="match status" value="1"/>
</dbReference>
<dbReference type="CDD" id="cd01854">
    <property type="entry name" value="YjeQ_EngC"/>
    <property type="match status" value="1"/>
</dbReference>
<dbReference type="Gene3D" id="2.40.50.140">
    <property type="entry name" value="Nucleic acid-binding proteins"/>
    <property type="match status" value="1"/>
</dbReference>
<evidence type="ECO:0000256" key="5">
    <source>
        <dbReference type="ARBA" id="ARBA00022741"/>
    </source>
</evidence>
<name>A0A7U4E726_RUNSL</name>
<dbReference type="GO" id="GO:0005525">
    <property type="term" value="F:GTP binding"/>
    <property type="evidence" value="ECO:0007669"/>
    <property type="project" value="UniProtKB-UniRule"/>
</dbReference>
<dbReference type="KEGG" id="rsi:Runsl_3568"/>
<dbReference type="AlphaFoldDB" id="A0A7U4E726"/>
<proteinExistence type="inferred from homology"/>
<dbReference type="PROSITE" id="PS50936">
    <property type="entry name" value="ENGC_GTPASE"/>
    <property type="match status" value="1"/>
</dbReference>
<evidence type="ECO:0000256" key="6">
    <source>
        <dbReference type="ARBA" id="ARBA00022801"/>
    </source>
</evidence>
<comment type="subcellular location">
    <subcellularLocation>
        <location evidence="10">Cytoplasm</location>
    </subcellularLocation>
</comment>
<comment type="subunit">
    <text evidence="10">Monomer. Associates with 30S ribosomal subunit, binds 16S rRNA.</text>
</comment>
<evidence type="ECO:0000256" key="2">
    <source>
        <dbReference type="ARBA" id="ARBA00022517"/>
    </source>
</evidence>
<dbReference type="GO" id="GO:0046872">
    <property type="term" value="F:metal ion binding"/>
    <property type="evidence" value="ECO:0007669"/>
    <property type="project" value="UniProtKB-KW"/>
</dbReference>
<feature type="binding site" evidence="10">
    <location>
        <position position="304"/>
    </location>
    <ligand>
        <name>Zn(2+)</name>
        <dbReference type="ChEBI" id="CHEBI:29105"/>
    </ligand>
</feature>
<feature type="binding site" evidence="10">
    <location>
        <position position="297"/>
    </location>
    <ligand>
        <name>Zn(2+)</name>
        <dbReference type="ChEBI" id="CHEBI:29105"/>
    </ligand>
</feature>